<dbReference type="AlphaFoldDB" id="A0A3B5KC42"/>
<dbReference type="InParanoid" id="A0A3B5KC42"/>
<dbReference type="Pfam" id="PF13639">
    <property type="entry name" value="zf-RING_2"/>
    <property type="match status" value="1"/>
</dbReference>
<sequence>MCSDLECGVCYRTFNAGRRCPRELRCHHSFCESCLLLLSRTQGSEEGPRSITCPLCRNTTSISAEARVRAELRVDEAVLERLVAAGVLDREEEEAEEEEMKAEEEERARPDTPAEESAPFPDSRGARLRRSWKKVWQKINGDQEGTYPLTSTDLSTLTMMSCLMF</sequence>
<dbReference type="InterPro" id="IPR017907">
    <property type="entry name" value="Znf_RING_CS"/>
</dbReference>
<proteinExistence type="predicted"/>
<evidence type="ECO:0000256" key="3">
    <source>
        <dbReference type="ARBA" id="ARBA00022833"/>
    </source>
</evidence>
<dbReference type="InterPro" id="IPR013083">
    <property type="entry name" value="Znf_RING/FYVE/PHD"/>
</dbReference>
<gene>
    <name evidence="7" type="primary">si:ch73-335l21.4</name>
</gene>
<evidence type="ECO:0000256" key="5">
    <source>
        <dbReference type="SAM" id="MobiDB-lite"/>
    </source>
</evidence>
<evidence type="ECO:0000256" key="4">
    <source>
        <dbReference type="PROSITE-ProRule" id="PRU00175"/>
    </source>
</evidence>
<dbReference type="Gene3D" id="3.30.40.10">
    <property type="entry name" value="Zinc/RING finger domain, C3HC4 (zinc finger)"/>
    <property type="match status" value="1"/>
</dbReference>
<organism evidence="7 8">
    <name type="scientific">Takifugu rubripes</name>
    <name type="common">Japanese pufferfish</name>
    <name type="synonym">Fugu rubripes</name>
    <dbReference type="NCBI Taxonomy" id="31033"/>
    <lineage>
        <taxon>Eukaryota</taxon>
        <taxon>Metazoa</taxon>
        <taxon>Chordata</taxon>
        <taxon>Craniata</taxon>
        <taxon>Vertebrata</taxon>
        <taxon>Euteleostomi</taxon>
        <taxon>Actinopterygii</taxon>
        <taxon>Neopterygii</taxon>
        <taxon>Teleostei</taxon>
        <taxon>Neoteleostei</taxon>
        <taxon>Acanthomorphata</taxon>
        <taxon>Eupercaria</taxon>
        <taxon>Tetraodontiformes</taxon>
        <taxon>Tetradontoidea</taxon>
        <taxon>Tetraodontidae</taxon>
        <taxon>Takifugu</taxon>
    </lineage>
</organism>
<feature type="region of interest" description="Disordered" evidence="5">
    <location>
        <begin position="88"/>
        <end position="128"/>
    </location>
</feature>
<keyword evidence="2 4" id="KW-0863">Zinc-finger</keyword>
<dbReference type="Proteomes" id="UP000005226">
    <property type="component" value="Chromosome 8"/>
</dbReference>
<dbReference type="SMART" id="SM00184">
    <property type="entry name" value="RING"/>
    <property type="match status" value="1"/>
</dbReference>
<evidence type="ECO:0000313" key="8">
    <source>
        <dbReference type="Proteomes" id="UP000005226"/>
    </source>
</evidence>
<name>A0A3B5KC42_TAKRU</name>
<keyword evidence="3" id="KW-0862">Zinc</keyword>
<evidence type="ECO:0000256" key="2">
    <source>
        <dbReference type="ARBA" id="ARBA00022771"/>
    </source>
</evidence>
<dbReference type="GeneTree" id="ENSGT00730000112287"/>
<dbReference type="InterPro" id="IPR001841">
    <property type="entry name" value="Znf_RING"/>
</dbReference>
<reference evidence="7" key="2">
    <citation type="submission" date="2025-08" db="UniProtKB">
        <authorList>
            <consortium name="Ensembl"/>
        </authorList>
    </citation>
    <scope>IDENTIFICATION</scope>
</reference>
<dbReference type="PANTHER" id="PTHR22791">
    <property type="entry name" value="RING-TYPE DOMAIN-CONTAINING PROTEIN"/>
    <property type="match status" value="1"/>
</dbReference>
<dbReference type="GO" id="GO:0016567">
    <property type="term" value="P:protein ubiquitination"/>
    <property type="evidence" value="ECO:0007669"/>
    <property type="project" value="TreeGrafter"/>
</dbReference>
<evidence type="ECO:0000259" key="6">
    <source>
        <dbReference type="PROSITE" id="PS50089"/>
    </source>
</evidence>
<keyword evidence="8" id="KW-1185">Reference proteome</keyword>
<dbReference type="PROSITE" id="PS00518">
    <property type="entry name" value="ZF_RING_1"/>
    <property type="match status" value="1"/>
</dbReference>
<dbReference type="SUPFAM" id="SSF57850">
    <property type="entry name" value="RING/U-box"/>
    <property type="match status" value="1"/>
</dbReference>
<dbReference type="Ensembl" id="ENSTRUT00000055227.2">
    <property type="protein sequence ID" value="ENSTRUP00000052968.1"/>
    <property type="gene ID" value="ENSTRUG00000025549.2"/>
</dbReference>
<dbReference type="PANTHER" id="PTHR22791:SF14">
    <property type="entry name" value="RING FINGER PROTEIN 227"/>
    <property type="match status" value="1"/>
</dbReference>
<dbReference type="InterPro" id="IPR051435">
    <property type="entry name" value="RING_finger_E3_ubiq-ligases"/>
</dbReference>
<evidence type="ECO:0000313" key="7">
    <source>
        <dbReference type="Ensembl" id="ENSTRUP00000052968.1"/>
    </source>
</evidence>
<reference evidence="7 8" key="1">
    <citation type="journal article" date="2011" name="Genome Biol. Evol.">
        <title>Integration of the genetic map and genome assembly of fugu facilitates insights into distinct features of genome evolution in teleosts and mammals.</title>
        <authorList>
            <person name="Kai W."/>
            <person name="Kikuchi K."/>
            <person name="Tohari S."/>
            <person name="Chew A.K."/>
            <person name="Tay A."/>
            <person name="Fujiwara A."/>
            <person name="Hosoya S."/>
            <person name="Suetake H."/>
            <person name="Naruse K."/>
            <person name="Brenner S."/>
            <person name="Suzuki Y."/>
            <person name="Venkatesh B."/>
        </authorList>
    </citation>
    <scope>NUCLEOTIDE SEQUENCE [LARGE SCALE GENOMIC DNA]</scope>
</reference>
<reference evidence="7" key="3">
    <citation type="submission" date="2025-09" db="UniProtKB">
        <authorList>
            <consortium name="Ensembl"/>
        </authorList>
    </citation>
    <scope>IDENTIFICATION</scope>
</reference>
<dbReference type="GO" id="GO:0061630">
    <property type="term" value="F:ubiquitin protein ligase activity"/>
    <property type="evidence" value="ECO:0007669"/>
    <property type="project" value="TreeGrafter"/>
</dbReference>
<dbReference type="PROSITE" id="PS50089">
    <property type="entry name" value="ZF_RING_2"/>
    <property type="match status" value="1"/>
</dbReference>
<dbReference type="GO" id="GO:0008270">
    <property type="term" value="F:zinc ion binding"/>
    <property type="evidence" value="ECO:0007669"/>
    <property type="project" value="UniProtKB-KW"/>
</dbReference>
<feature type="compositionally biased region" description="Acidic residues" evidence="5">
    <location>
        <begin position="90"/>
        <end position="103"/>
    </location>
</feature>
<dbReference type="OMA" id="CPRELHC"/>
<protein>
    <submittedName>
        <fullName evidence="7">Si:ch73-335l21.4</fullName>
    </submittedName>
</protein>
<keyword evidence="1" id="KW-0479">Metal-binding</keyword>
<feature type="domain" description="RING-type" evidence="6">
    <location>
        <begin position="7"/>
        <end position="57"/>
    </location>
</feature>
<evidence type="ECO:0000256" key="1">
    <source>
        <dbReference type="ARBA" id="ARBA00022723"/>
    </source>
</evidence>
<accession>A0A3B5KC42</accession>